<dbReference type="Proteomes" id="UP000276301">
    <property type="component" value="Unassembled WGS sequence"/>
</dbReference>
<dbReference type="Gene3D" id="3.20.20.300">
    <property type="entry name" value="Glycoside hydrolase, family 3, N-terminal domain"/>
    <property type="match status" value="1"/>
</dbReference>
<evidence type="ECO:0000256" key="4">
    <source>
        <dbReference type="SAM" id="MobiDB-lite"/>
    </source>
</evidence>
<feature type="signal peptide" evidence="5">
    <location>
        <begin position="1"/>
        <end position="24"/>
    </location>
</feature>
<comment type="similarity">
    <text evidence="1">Belongs to the glycosyl hydrolase 3 family.</text>
</comment>
<dbReference type="InterPro" id="IPR036881">
    <property type="entry name" value="Glyco_hydro_3_C_sf"/>
</dbReference>
<accession>A0A498CQ91</accession>
<keyword evidence="3" id="KW-0326">Glycosidase</keyword>
<reference evidence="7 8" key="1">
    <citation type="submission" date="2018-10" db="EMBL/GenBank/DDBJ databases">
        <title>Anaerotruncus faecis sp. nov., isolated from human feces.</title>
        <authorList>
            <person name="Wang Y.-J."/>
        </authorList>
    </citation>
    <scope>NUCLEOTIDE SEQUENCE [LARGE SCALE GENOMIC DNA]</scope>
    <source>
        <strain evidence="7 8">22A2-44</strain>
    </source>
</reference>
<organism evidence="7 8">
    <name type="scientific">Anaerotruncus massiliensis</name>
    <name type="common">ex Liu et al. 2021</name>
    <dbReference type="NCBI Taxonomy" id="2321404"/>
    <lineage>
        <taxon>Bacteria</taxon>
        <taxon>Bacillati</taxon>
        <taxon>Bacillota</taxon>
        <taxon>Clostridia</taxon>
        <taxon>Eubacteriales</taxon>
        <taxon>Oscillospiraceae</taxon>
        <taxon>Anaerotruncus</taxon>
    </lineage>
</organism>
<evidence type="ECO:0000313" key="8">
    <source>
        <dbReference type="Proteomes" id="UP000276301"/>
    </source>
</evidence>
<evidence type="ECO:0000313" key="7">
    <source>
        <dbReference type="EMBL" id="RLL10953.1"/>
    </source>
</evidence>
<dbReference type="GO" id="GO:0009254">
    <property type="term" value="P:peptidoglycan turnover"/>
    <property type="evidence" value="ECO:0007669"/>
    <property type="project" value="TreeGrafter"/>
</dbReference>
<evidence type="ECO:0000256" key="5">
    <source>
        <dbReference type="SAM" id="SignalP"/>
    </source>
</evidence>
<dbReference type="PROSITE" id="PS51257">
    <property type="entry name" value="PROKAR_LIPOPROTEIN"/>
    <property type="match status" value="1"/>
</dbReference>
<gene>
    <name evidence="7" type="ORF">D4A47_07795</name>
</gene>
<dbReference type="PANTHER" id="PTHR30480">
    <property type="entry name" value="BETA-HEXOSAMINIDASE-RELATED"/>
    <property type="match status" value="1"/>
</dbReference>
<dbReference type="PANTHER" id="PTHR30480:SF16">
    <property type="entry name" value="GLYCOSIDE HYDROLASE FAMILY 3 DOMAIN PROTEIN"/>
    <property type="match status" value="1"/>
</dbReference>
<evidence type="ECO:0000256" key="2">
    <source>
        <dbReference type="ARBA" id="ARBA00022801"/>
    </source>
</evidence>
<feature type="chain" id="PRO_5038730848" evidence="5">
    <location>
        <begin position="25"/>
        <end position="602"/>
    </location>
</feature>
<sequence length="602" mass="61317">MLHKPTLCALFCALTLAGCAPAPAPLGEPAQSAPASSAPEDADPIPSAAPASVPEGERARELLAGMTDEEKVGQLFLVSIPGTGLDAASLAFLTEAKIGNVILFGNNCENGAQISALTDSIQRAVTEATGAPALIAVDQEGGEVTRVTDGATVYPGAMAFAASGGKPTALDPVPEANALRIEGEFVGEELRALGINCNLAPVADVNTNPLNPVIGVRSYGDDPERVAGAAAAYALGLQSRGVLAVAKHYPGHGDTSVDSHYGLPVSQKSLDELAAAELVPFLTAGKAGVAGVMAAHILYPRIDPDGRPATLSKAVLTGMLREGEGLSNGFEGLIFTDSMRMGAVTSQYGIGNACVLAVNAGADILTTGTGGDGAAGLQVQRAAYNEVLAAVKNGTISRETLDDRVGRILFYKEKYGLFDGGLPLGLDHTHEEEHARFAQEVSDKSMTLLRDPRGLLPLGTLAEERLLAISPPLPLSAAPAGTDPEAASFAAWAAARFSGKSLLIGPAPDGAQTAACAAAAAEADRVVIAMTRAEQAGLVRAVADANPDTVVLLLGSPYLAGLLPPEVTAVCGYEYTPLSTGSAVSLLAGGFQPRGALPVKLD</sequence>
<comment type="caution">
    <text evidence="7">The sequence shown here is derived from an EMBL/GenBank/DDBJ whole genome shotgun (WGS) entry which is preliminary data.</text>
</comment>
<feature type="compositionally biased region" description="Low complexity" evidence="4">
    <location>
        <begin position="27"/>
        <end position="54"/>
    </location>
</feature>
<dbReference type="InterPro" id="IPR001764">
    <property type="entry name" value="Glyco_hydro_3_N"/>
</dbReference>
<dbReference type="GO" id="GO:0004553">
    <property type="term" value="F:hydrolase activity, hydrolyzing O-glycosyl compounds"/>
    <property type="evidence" value="ECO:0007669"/>
    <property type="project" value="InterPro"/>
</dbReference>
<dbReference type="InterPro" id="IPR050226">
    <property type="entry name" value="NagZ_Beta-hexosaminidase"/>
</dbReference>
<dbReference type="GO" id="GO:0005975">
    <property type="term" value="P:carbohydrate metabolic process"/>
    <property type="evidence" value="ECO:0007669"/>
    <property type="project" value="InterPro"/>
</dbReference>
<dbReference type="Pfam" id="PF00933">
    <property type="entry name" value="Glyco_hydro_3"/>
    <property type="match status" value="1"/>
</dbReference>
<dbReference type="SUPFAM" id="SSF51445">
    <property type="entry name" value="(Trans)glycosidases"/>
    <property type="match status" value="1"/>
</dbReference>
<dbReference type="InterPro" id="IPR036962">
    <property type="entry name" value="Glyco_hydro_3_N_sf"/>
</dbReference>
<feature type="domain" description="Glycoside hydrolase family 3 N-terminal" evidence="6">
    <location>
        <begin position="69"/>
        <end position="409"/>
    </location>
</feature>
<protein>
    <submittedName>
        <fullName evidence="7">Glycoside hydrolase family 3 protein</fullName>
    </submittedName>
</protein>
<dbReference type="AlphaFoldDB" id="A0A498CQ91"/>
<dbReference type="InterPro" id="IPR017853">
    <property type="entry name" value="GH"/>
</dbReference>
<evidence type="ECO:0000256" key="1">
    <source>
        <dbReference type="ARBA" id="ARBA00005336"/>
    </source>
</evidence>
<dbReference type="SUPFAM" id="SSF52279">
    <property type="entry name" value="Beta-D-glucan exohydrolase, C-terminal domain"/>
    <property type="match status" value="1"/>
</dbReference>
<feature type="region of interest" description="Disordered" evidence="4">
    <location>
        <begin position="27"/>
        <end position="56"/>
    </location>
</feature>
<name>A0A498CQ91_9FIRM</name>
<keyword evidence="5" id="KW-0732">Signal</keyword>
<dbReference type="EMBL" id="RCHT01000011">
    <property type="protein sequence ID" value="RLL10953.1"/>
    <property type="molecule type" value="Genomic_DNA"/>
</dbReference>
<dbReference type="Gene3D" id="3.40.50.1700">
    <property type="entry name" value="Glycoside hydrolase family 3 C-terminal domain"/>
    <property type="match status" value="1"/>
</dbReference>
<keyword evidence="2 7" id="KW-0378">Hydrolase</keyword>
<keyword evidence="8" id="KW-1185">Reference proteome</keyword>
<dbReference type="RefSeq" id="WP_121586857.1">
    <property type="nucleotide sequence ID" value="NZ_RCHT01000011.1"/>
</dbReference>
<proteinExistence type="inferred from homology"/>
<evidence type="ECO:0000259" key="6">
    <source>
        <dbReference type="Pfam" id="PF00933"/>
    </source>
</evidence>
<evidence type="ECO:0000256" key="3">
    <source>
        <dbReference type="ARBA" id="ARBA00023295"/>
    </source>
</evidence>